<reference evidence="2" key="1">
    <citation type="submission" date="2023-10" db="EMBL/GenBank/DDBJ databases">
        <title>Chromosome-level genome of the transformable northern wattle, Acacia crassicarpa.</title>
        <authorList>
            <person name="Massaro I."/>
            <person name="Sinha N.R."/>
            <person name="Poethig S."/>
            <person name="Leichty A.R."/>
        </authorList>
    </citation>
    <scope>NUCLEOTIDE SEQUENCE</scope>
    <source>
        <strain evidence="2">Acra3RX</strain>
        <tissue evidence="2">Leaf</tissue>
    </source>
</reference>
<comment type="caution">
    <text evidence="2">The sequence shown here is derived from an EMBL/GenBank/DDBJ whole genome shotgun (WGS) entry which is preliminary data.</text>
</comment>
<proteinExistence type="predicted"/>
<evidence type="ECO:0000256" key="1">
    <source>
        <dbReference type="SAM" id="MobiDB-lite"/>
    </source>
</evidence>
<organism evidence="2 3">
    <name type="scientific">Acacia crassicarpa</name>
    <name type="common">northern wattle</name>
    <dbReference type="NCBI Taxonomy" id="499986"/>
    <lineage>
        <taxon>Eukaryota</taxon>
        <taxon>Viridiplantae</taxon>
        <taxon>Streptophyta</taxon>
        <taxon>Embryophyta</taxon>
        <taxon>Tracheophyta</taxon>
        <taxon>Spermatophyta</taxon>
        <taxon>Magnoliopsida</taxon>
        <taxon>eudicotyledons</taxon>
        <taxon>Gunneridae</taxon>
        <taxon>Pentapetalae</taxon>
        <taxon>rosids</taxon>
        <taxon>fabids</taxon>
        <taxon>Fabales</taxon>
        <taxon>Fabaceae</taxon>
        <taxon>Caesalpinioideae</taxon>
        <taxon>mimosoid clade</taxon>
        <taxon>Acacieae</taxon>
        <taxon>Acacia</taxon>
    </lineage>
</organism>
<evidence type="ECO:0000313" key="3">
    <source>
        <dbReference type="Proteomes" id="UP001293593"/>
    </source>
</evidence>
<dbReference type="AlphaFoldDB" id="A0AAE1N3F0"/>
<accession>A0AAE1N3F0</accession>
<protein>
    <submittedName>
        <fullName evidence="2">Uncharacterized protein</fullName>
    </submittedName>
</protein>
<dbReference type="Proteomes" id="UP001293593">
    <property type="component" value="Unassembled WGS sequence"/>
</dbReference>
<keyword evidence="3" id="KW-1185">Reference proteome</keyword>
<dbReference type="EMBL" id="JAWXYG010000002">
    <property type="protein sequence ID" value="KAK4282433.1"/>
    <property type="molecule type" value="Genomic_DNA"/>
</dbReference>
<feature type="region of interest" description="Disordered" evidence="1">
    <location>
        <begin position="1"/>
        <end position="23"/>
    </location>
</feature>
<evidence type="ECO:0000313" key="2">
    <source>
        <dbReference type="EMBL" id="KAK4282433.1"/>
    </source>
</evidence>
<sequence>MKRKVEDTMEEALGSGETTKGLAEEEESFASALFSVEKGVEEEETAVNVGKEGTRGDVYDGVGGLHLTVEMATITEVGVDYHLSIFISSSSHCVLVNCGASSSSS</sequence>
<name>A0AAE1N3F0_9FABA</name>
<gene>
    <name evidence="2" type="ORF">QN277_013812</name>
</gene>